<dbReference type="OrthoDB" id="2135762at2759"/>
<dbReference type="Pfam" id="PF08641">
    <property type="entry name" value="Mis14"/>
    <property type="match status" value="1"/>
</dbReference>
<name>A0A6J3M132_9PEZI</name>
<dbReference type="GO" id="GO:0000444">
    <property type="term" value="C:MIS12/MIND type complex"/>
    <property type="evidence" value="ECO:0007669"/>
    <property type="project" value="TreeGrafter"/>
</dbReference>
<reference evidence="3" key="1">
    <citation type="submission" date="2020-01" db="EMBL/GenBank/DDBJ databases">
        <authorList>
            <consortium name="DOE Joint Genome Institute"/>
            <person name="Haridas S."/>
            <person name="Albert R."/>
            <person name="Binder M."/>
            <person name="Bloem J."/>
            <person name="Labutti K."/>
            <person name="Salamov A."/>
            <person name="Andreopoulos B."/>
            <person name="Baker S.E."/>
            <person name="Barry K."/>
            <person name="Bills G."/>
            <person name="Bluhm B.H."/>
            <person name="Cannon C."/>
            <person name="Castanera R."/>
            <person name="Culley D.E."/>
            <person name="Daum C."/>
            <person name="Ezra D."/>
            <person name="Gonzalez J.B."/>
            <person name="Henrissat B."/>
            <person name="Kuo A."/>
            <person name="Liang C."/>
            <person name="Lipzen A."/>
            <person name="Lutzoni F."/>
            <person name="Magnuson J."/>
            <person name="Mondo S."/>
            <person name="Nolan M."/>
            <person name="Ohm R."/>
            <person name="Pangilinan J."/>
            <person name="Park H.-J."/>
            <person name="Ramirez L."/>
            <person name="Alfaro M."/>
            <person name="Sun H."/>
            <person name="Tritt A."/>
            <person name="Yoshinaga Y."/>
            <person name="Zwiers L.-H."/>
            <person name="Turgeon B.G."/>
            <person name="Goodwin S.B."/>
            <person name="Spatafora J.W."/>
            <person name="Crous P.W."/>
            <person name="Grigoriev I.V."/>
        </authorList>
    </citation>
    <scope>NUCLEOTIDE SEQUENCE</scope>
    <source>
        <strain evidence="3">CBS 342.82</strain>
    </source>
</reference>
<accession>A0A6J3M132</accession>
<reference evidence="3" key="2">
    <citation type="submission" date="2020-04" db="EMBL/GenBank/DDBJ databases">
        <authorList>
            <consortium name="NCBI Genome Project"/>
        </authorList>
    </citation>
    <scope>NUCLEOTIDE SEQUENCE</scope>
    <source>
        <strain evidence="3">CBS 342.82</strain>
    </source>
</reference>
<dbReference type="PANTHER" id="PTHR31749">
    <property type="entry name" value="KINETOCHORE-ASSOCIATED PROTEIN NSL1 HOMOLOG"/>
    <property type="match status" value="1"/>
</dbReference>
<dbReference type="PANTHER" id="PTHR31749:SF3">
    <property type="entry name" value="KINETOCHORE-ASSOCIATED PROTEIN NSL1 HOMOLOG"/>
    <property type="match status" value="1"/>
</dbReference>
<evidence type="ECO:0008006" key="4">
    <source>
        <dbReference type="Google" id="ProtNLM"/>
    </source>
</evidence>
<feature type="region of interest" description="Disordered" evidence="1">
    <location>
        <begin position="1"/>
        <end position="20"/>
    </location>
</feature>
<dbReference type="RefSeq" id="XP_033457663.1">
    <property type="nucleotide sequence ID" value="XM_033605400.1"/>
</dbReference>
<evidence type="ECO:0000313" key="3">
    <source>
        <dbReference type="RefSeq" id="XP_033457663.1"/>
    </source>
</evidence>
<dbReference type="AlphaFoldDB" id="A0A6J3M132"/>
<reference evidence="3" key="3">
    <citation type="submission" date="2025-08" db="UniProtKB">
        <authorList>
            <consortium name="RefSeq"/>
        </authorList>
    </citation>
    <scope>IDENTIFICATION</scope>
    <source>
        <strain evidence="3">CBS 342.82</strain>
    </source>
</reference>
<gene>
    <name evidence="3" type="ORF">K489DRAFT_382552</name>
</gene>
<proteinExistence type="predicted"/>
<dbReference type="GeneID" id="54363200"/>
<evidence type="ECO:0000256" key="1">
    <source>
        <dbReference type="SAM" id="MobiDB-lite"/>
    </source>
</evidence>
<evidence type="ECO:0000313" key="2">
    <source>
        <dbReference type="Proteomes" id="UP000504637"/>
    </source>
</evidence>
<sequence length="252" mass="26978">MSAPNIFDSSAPAHLGGVRGTETAHRKIELQAPEDLTFLVAKLSEAARERIEKEFSTAAAAAAATEQGKDGGIGVDINGEDQAALRRRVEELVDEYVRETFSAAKDSLSINGMDSQELDAELAKIQEGEELAPFDTSLATKIQSLSTQIEAQTLHLASVRRKAPAQSAQRFLSNFEAQLASSAARLRSDEEARLAEARGASVSAGILPPRPEEVGETFLRGVRDLQGVKGGIAATLDRLERAQRAVEVVGEK</sequence>
<dbReference type="InterPro" id="IPR013950">
    <property type="entry name" value="Mis14/Nsl1"/>
</dbReference>
<protein>
    <recommendedName>
        <fullName evidence="4">Mis14-domain-containing protein</fullName>
    </recommendedName>
</protein>
<keyword evidence="2" id="KW-1185">Reference proteome</keyword>
<organism evidence="3">
    <name type="scientific">Dissoconium aciculare CBS 342.82</name>
    <dbReference type="NCBI Taxonomy" id="1314786"/>
    <lineage>
        <taxon>Eukaryota</taxon>
        <taxon>Fungi</taxon>
        <taxon>Dikarya</taxon>
        <taxon>Ascomycota</taxon>
        <taxon>Pezizomycotina</taxon>
        <taxon>Dothideomycetes</taxon>
        <taxon>Dothideomycetidae</taxon>
        <taxon>Mycosphaerellales</taxon>
        <taxon>Dissoconiaceae</taxon>
        <taxon>Dissoconium</taxon>
    </lineage>
</organism>
<dbReference type="GO" id="GO:0000070">
    <property type="term" value="P:mitotic sister chromatid segregation"/>
    <property type="evidence" value="ECO:0007669"/>
    <property type="project" value="InterPro"/>
</dbReference>
<dbReference type="Proteomes" id="UP000504637">
    <property type="component" value="Unplaced"/>
</dbReference>